<keyword evidence="3" id="KW-1185">Reference proteome</keyword>
<feature type="transmembrane region" description="Helical" evidence="1">
    <location>
        <begin position="136"/>
        <end position="156"/>
    </location>
</feature>
<evidence type="ECO:0000256" key="1">
    <source>
        <dbReference type="SAM" id="Phobius"/>
    </source>
</evidence>
<keyword evidence="1" id="KW-1133">Transmembrane helix</keyword>
<dbReference type="KEGG" id="agv:OJF2_06520"/>
<gene>
    <name evidence="2" type="ORF">OJF2_06520</name>
</gene>
<accession>A0A5B9VUX3</accession>
<dbReference type="OrthoDB" id="207848at2"/>
<name>A0A5B9VUX3_9BACT</name>
<organism evidence="2 3">
    <name type="scientific">Aquisphaera giovannonii</name>
    <dbReference type="NCBI Taxonomy" id="406548"/>
    <lineage>
        <taxon>Bacteria</taxon>
        <taxon>Pseudomonadati</taxon>
        <taxon>Planctomycetota</taxon>
        <taxon>Planctomycetia</taxon>
        <taxon>Isosphaerales</taxon>
        <taxon>Isosphaeraceae</taxon>
        <taxon>Aquisphaera</taxon>
    </lineage>
</organism>
<keyword evidence="1" id="KW-0812">Transmembrane</keyword>
<sequence>MPISLVCSTCGRSYQLKDEYAGRKVRCPGCQEVQVVPAAPDGDEAHDAWQADDGLHPAFDRDTFLLRQKLMTLHARYDVTDEHDRPVLFVERPAHFWKNIGVAFLAVLVAVGGTLLGLVAGFGIGEAMGNNAVGAVLAVTFLALAIGSGIAMGIGLSPRRHIHFYRDESRSERLLDVLQDRKWAPITATYTVLTPEGQFLGRMEKNYLYNFVRKRWVVKDEEGRRILIAREDSLILSLLRRFLGPMFGMLRTNFVLLAPAPDGQERPLGEFNRKLTIFDRYVLDLTRDRGRTFDRRLAVALGVLLDTGEHR</sequence>
<dbReference type="AlphaFoldDB" id="A0A5B9VUX3"/>
<protein>
    <submittedName>
        <fullName evidence="2">Uncharacterized protein</fullName>
    </submittedName>
</protein>
<dbReference type="RefSeq" id="WP_148591175.1">
    <property type="nucleotide sequence ID" value="NZ_CP042997.1"/>
</dbReference>
<proteinExistence type="predicted"/>
<keyword evidence="1" id="KW-0472">Membrane</keyword>
<feature type="transmembrane region" description="Helical" evidence="1">
    <location>
        <begin position="102"/>
        <end position="124"/>
    </location>
</feature>
<evidence type="ECO:0000313" key="3">
    <source>
        <dbReference type="Proteomes" id="UP000324233"/>
    </source>
</evidence>
<dbReference type="EMBL" id="CP042997">
    <property type="protein sequence ID" value="QEH32183.1"/>
    <property type="molecule type" value="Genomic_DNA"/>
</dbReference>
<dbReference type="Proteomes" id="UP000324233">
    <property type="component" value="Chromosome"/>
</dbReference>
<reference evidence="2 3" key="1">
    <citation type="submission" date="2019-08" db="EMBL/GenBank/DDBJ databases">
        <title>Deep-cultivation of Planctomycetes and their phenomic and genomic characterization uncovers novel biology.</title>
        <authorList>
            <person name="Wiegand S."/>
            <person name="Jogler M."/>
            <person name="Boedeker C."/>
            <person name="Pinto D."/>
            <person name="Vollmers J."/>
            <person name="Rivas-Marin E."/>
            <person name="Kohn T."/>
            <person name="Peeters S.H."/>
            <person name="Heuer A."/>
            <person name="Rast P."/>
            <person name="Oberbeckmann S."/>
            <person name="Bunk B."/>
            <person name="Jeske O."/>
            <person name="Meyerdierks A."/>
            <person name="Storesund J.E."/>
            <person name="Kallscheuer N."/>
            <person name="Luecker S."/>
            <person name="Lage O.M."/>
            <person name="Pohl T."/>
            <person name="Merkel B.J."/>
            <person name="Hornburger P."/>
            <person name="Mueller R.-W."/>
            <person name="Bruemmer F."/>
            <person name="Labrenz M."/>
            <person name="Spormann A.M."/>
            <person name="Op den Camp H."/>
            <person name="Overmann J."/>
            <person name="Amann R."/>
            <person name="Jetten M.S.M."/>
            <person name="Mascher T."/>
            <person name="Medema M.H."/>
            <person name="Devos D.P."/>
            <person name="Kaster A.-K."/>
            <person name="Ovreas L."/>
            <person name="Rohde M."/>
            <person name="Galperin M.Y."/>
            <person name="Jogler C."/>
        </authorList>
    </citation>
    <scope>NUCLEOTIDE SEQUENCE [LARGE SCALE GENOMIC DNA]</scope>
    <source>
        <strain evidence="2 3">OJF2</strain>
    </source>
</reference>
<evidence type="ECO:0000313" key="2">
    <source>
        <dbReference type="EMBL" id="QEH32183.1"/>
    </source>
</evidence>